<name>A0A919RZD6_9CLOT</name>
<dbReference type="PRINTS" id="PR00598">
    <property type="entry name" value="HTHMARR"/>
</dbReference>
<gene>
    <name evidence="5" type="ORF">CPJCM30710_04240</name>
</gene>
<sequence>MELNECINFLLAKSQNTVLQYFRASLAQFNVTPVQYGILKCLWDESPQTPKQIAKVLDLDASTITGILDRMEDKGLISRTPNPDDRRTLRLIITDSGLKLREPIEAVIEESNKYILDKFSKDEQEQLKQLLRRITNN</sequence>
<dbReference type="RefSeq" id="WP_212902508.1">
    <property type="nucleotide sequence ID" value="NZ_BOPZ01000002.1"/>
</dbReference>
<dbReference type="InterPro" id="IPR036388">
    <property type="entry name" value="WH-like_DNA-bd_sf"/>
</dbReference>
<dbReference type="PROSITE" id="PS50995">
    <property type="entry name" value="HTH_MARR_2"/>
    <property type="match status" value="1"/>
</dbReference>
<dbReference type="EMBL" id="BOPZ01000002">
    <property type="protein sequence ID" value="GIM27758.1"/>
    <property type="molecule type" value="Genomic_DNA"/>
</dbReference>
<dbReference type="PANTHER" id="PTHR42756:SF1">
    <property type="entry name" value="TRANSCRIPTIONAL REPRESSOR OF EMRAB OPERON"/>
    <property type="match status" value="1"/>
</dbReference>
<dbReference type="Gene3D" id="1.10.10.10">
    <property type="entry name" value="Winged helix-like DNA-binding domain superfamily/Winged helix DNA-binding domain"/>
    <property type="match status" value="1"/>
</dbReference>
<dbReference type="AlphaFoldDB" id="A0A919RZD6"/>
<dbReference type="InterPro" id="IPR023187">
    <property type="entry name" value="Tscrpt_reg_MarR-type_CS"/>
</dbReference>
<keyword evidence="3" id="KW-0804">Transcription</keyword>
<dbReference type="Proteomes" id="UP000679179">
    <property type="component" value="Unassembled WGS sequence"/>
</dbReference>
<proteinExistence type="predicted"/>
<dbReference type="SMART" id="SM00347">
    <property type="entry name" value="HTH_MARR"/>
    <property type="match status" value="1"/>
</dbReference>
<protein>
    <submittedName>
        <fullName evidence="5">Transcriptional regulator</fullName>
    </submittedName>
</protein>
<dbReference type="PANTHER" id="PTHR42756">
    <property type="entry name" value="TRANSCRIPTIONAL REGULATOR, MARR"/>
    <property type="match status" value="1"/>
</dbReference>
<keyword evidence="1" id="KW-0805">Transcription regulation</keyword>
<dbReference type="InterPro" id="IPR036390">
    <property type="entry name" value="WH_DNA-bd_sf"/>
</dbReference>
<evidence type="ECO:0000313" key="5">
    <source>
        <dbReference type="EMBL" id="GIM27758.1"/>
    </source>
</evidence>
<evidence type="ECO:0000256" key="3">
    <source>
        <dbReference type="ARBA" id="ARBA00023163"/>
    </source>
</evidence>
<dbReference type="GO" id="GO:0003700">
    <property type="term" value="F:DNA-binding transcription factor activity"/>
    <property type="evidence" value="ECO:0007669"/>
    <property type="project" value="InterPro"/>
</dbReference>
<dbReference type="InterPro" id="IPR000835">
    <property type="entry name" value="HTH_MarR-typ"/>
</dbReference>
<dbReference type="Pfam" id="PF01047">
    <property type="entry name" value="MarR"/>
    <property type="match status" value="1"/>
</dbReference>
<dbReference type="GO" id="GO:0003677">
    <property type="term" value="F:DNA binding"/>
    <property type="evidence" value="ECO:0007669"/>
    <property type="project" value="UniProtKB-KW"/>
</dbReference>
<evidence type="ECO:0000259" key="4">
    <source>
        <dbReference type="PROSITE" id="PS50995"/>
    </source>
</evidence>
<keyword evidence="2" id="KW-0238">DNA-binding</keyword>
<feature type="domain" description="HTH marR-type" evidence="4">
    <location>
        <begin position="1"/>
        <end position="136"/>
    </location>
</feature>
<dbReference type="SUPFAM" id="SSF46785">
    <property type="entry name" value="Winged helix' DNA-binding domain"/>
    <property type="match status" value="1"/>
</dbReference>
<keyword evidence="6" id="KW-1185">Reference proteome</keyword>
<evidence type="ECO:0000313" key="6">
    <source>
        <dbReference type="Proteomes" id="UP000679179"/>
    </source>
</evidence>
<evidence type="ECO:0000256" key="2">
    <source>
        <dbReference type="ARBA" id="ARBA00023125"/>
    </source>
</evidence>
<accession>A0A919RZD6</accession>
<evidence type="ECO:0000256" key="1">
    <source>
        <dbReference type="ARBA" id="ARBA00023015"/>
    </source>
</evidence>
<organism evidence="5 6">
    <name type="scientific">Clostridium polyendosporum</name>
    <dbReference type="NCBI Taxonomy" id="69208"/>
    <lineage>
        <taxon>Bacteria</taxon>
        <taxon>Bacillati</taxon>
        <taxon>Bacillota</taxon>
        <taxon>Clostridia</taxon>
        <taxon>Eubacteriales</taxon>
        <taxon>Clostridiaceae</taxon>
        <taxon>Clostridium</taxon>
    </lineage>
</organism>
<dbReference type="PROSITE" id="PS01117">
    <property type="entry name" value="HTH_MARR_1"/>
    <property type="match status" value="1"/>
</dbReference>
<comment type="caution">
    <text evidence="5">The sequence shown here is derived from an EMBL/GenBank/DDBJ whole genome shotgun (WGS) entry which is preliminary data.</text>
</comment>
<reference evidence="5" key="1">
    <citation type="submission" date="2021-03" db="EMBL/GenBank/DDBJ databases">
        <title>Taxonomic study of Clostridium polyendosporum from meadow-gley soil under rice.</title>
        <authorList>
            <person name="Kobayashi H."/>
            <person name="Tanizawa Y."/>
            <person name="Yagura M."/>
        </authorList>
    </citation>
    <scope>NUCLEOTIDE SEQUENCE</scope>
    <source>
        <strain evidence="5">JCM 30710</strain>
    </source>
</reference>